<proteinExistence type="predicted"/>
<sequence length="158" mass="18253">MRISLSQSDDTAILEEAFALIDSYEGITSARDSSIDSTGRGMIKSIIPAYSKRASDQLRAKDLATKKKRTRRPETSSVVFQRRRKTEIVDLRAEVAKLESHLKYLQQKCQSVWYRYLNRNRSDTVTKDRYSGQHSVEINWAEEAVKQYQWLNSATESL</sequence>
<dbReference type="Proteomes" id="UP000028582">
    <property type="component" value="Unassembled WGS sequence"/>
</dbReference>
<gene>
    <name evidence="1" type="ORF">F444_07612</name>
</gene>
<comment type="caution">
    <text evidence="1">The sequence shown here is derived from an EMBL/GenBank/DDBJ whole genome shotgun (WGS) entry which is preliminary data.</text>
</comment>
<name>A0A081AE44_PHYNI</name>
<dbReference type="EMBL" id="ANJA01001450">
    <property type="protein sequence ID" value="ETO77155.1"/>
    <property type="molecule type" value="Genomic_DNA"/>
</dbReference>
<evidence type="ECO:0000313" key="1">
    <source>
        <dbReference type="EMBL" id="ETO77155.1"/>
    </source>
</evidence>
<organism evidence="1 2">
    <name type="scientific">Phytophthora nicotianae P1976</name>
    <dbReference type="NCBI Taxonomy" id="1317066"/>
    <lineage>
        <taxon>Eukaryota</taxon>
        <taxon>Sar</taxon>
        <taxon>Stramenopiles</taxon>
        <taxon>Oomycota</taxon>
        <taxon>Peronosporomycetes</taxon>
        <taxon>Peronosporales</taxon>
        <taxon>Peronosporaceae</taxon>
        <taxon>Phytophthora</taxon>
    </lineage>
</organism>
<evidence type="ECO:0000313" key="2">
    <source>
        <dbReference type="Proteomes" id="UP000028582"/>
    </source>
</evidence>
<dbReference type="AlphaFoldDB" id="A0A081AE44"/>
<reference evidence="1 2" key="1">
    <citation type="submission" date="2013-11" db="EMBL/GenBank/DDBJ databases">
        <title>The Genome Sequence of Phytophthora parasitica P1976.</title>
        <authorList>
            <consortium name="The Broad Institute Genomics Platform"/>
            <person name="Russ C."/>
            <person name="Tyler B."/>
            <person name="Panabieres F."/>
            <person name="Shan W."/>
            <person name="Tripathy S."/>
            <person name="Grunwald N."/>
            <person name="Machado M."/>
            <person name="Johnson C.S."/>
            <person name="Walker B."/>
            <person name="Young S."/>
            <person name="Zeng Q."/>
            <person name="Gargeya S."/>
            <person name="Fitzgerald M."/>
            <person name="Haas B."/>
            <person name="Abouelleil A."/>
            <person name="Allen A.W."/>
            <person name="Alvarado L."/>
            <person name="Arachchi H.M."/>
            <person name="Berlin A.M."/>
            <person name="Chapman S.B."/>
            <person name="Gainer-Dewar J."/>
            <person name="Goldberg J."/>
            <person name="Griggs A."/>
            <person name="Gujja S."/>
            <person name="Hansen M."/>
            <person name="Howarth C."/>
            <person name="Imamovic A."/>
            <person name="Ireland A."/>
            <person name="Larimer J."/>
            <person name="McCowan C."/>
            <person name="Murphy C."/>
            <person name="Pearson M."/>
            <person name="Poon T.W."/>
            <person name="Priest M."/>
            <person name="Roberts A."/>
            <person name="Saif S."/>
            <person name="Shea T."/>
            <person name="Sisk P."/>
            <person name="Sykes S."/>
            <person name="Wortman J."/>
            <person name="Nusbaum C."/>
            <person name="Birren B."/>
        </authorList>
    </citation>
    <scope>NUCLEOTIDE SEQUENCE [LARGE SCALE GENOMIC DNA]</scope>
    <source>
        <strain evidence="1 2">P1976</strain>
    </source>
</reference>
<accession>A0A081AE44</accession>
<protein>
    <submittedName>
        <fullName evidence="1">Uncharacterized protein</fullName>
    </submittedName>
</protein>
<dbReference type="OrthoDB" id="129499at2759"/>